<feature type="transmembrane region" description="Helical" evidence="1">
    <location>
        <begin position="236"/>
        <end position="260"/>
    </location>
</feature>
<evidence type="ECO:0000259" key="2">
    <source>
        <dbReference type="Pfam" id="PF01578"/>
    </source>
</evidence>
<evidence type="ECO:0000313" key="4">
    <source>
        <dbReference type="Proteomes" id="UP001178148"/>
    </source>
</evidence>
<dbReference type="InterPro" id="IPR002541">
    <property type="entry name" value="Cyt_c_assembly"/>
</dbReference>
<dbReference type="Pfam" id="PF01578">
    <property type="entry name" value="Cytochrom_C_asm"/>
    <property type="match status" value="1"/>
</dbReference>
<reference evidence="3 4" key="1">
    <citation type="journal article" date="2023" name="bioRxiv">
        <title>An intranuclear bacterial parasite of deep-sea mussels expresses apoptosis inhibitors acquired from its host.</title>
        <authorList>
            <person name="Gonzalez Porras M.A."/>
            <person name="Assie A."/>
            <person name="Tietjen M."/>
            <person name="Violette M."/>
            <person name="Kleiner M."/>
            <person name="Gruber-Vodicka H."/>
            <person name="Dubilier N."/>
            <person name="Leisch N."/>
        </authorList>
    </citation>
    <scope>NUCLEOTIDE SEQUENCE [LARGE SCALE GENOMIC DNA]</scope>
    <source>
        <strain evidence="3">IAP13</strain>
    </source>
</reference>
<name>A0AA90NQW2_9GAMM</name>
<dbReference type="PANTHER" id="PTHR38034:SF1">
    <property type="entry name" value="INNER MEMBRANE PROTEIN YPJD"/>
    <property type="match status" value="1"/>
</dbReference>
<keyword evidence="4" id="KW-1185">Reference proteome</keyword>
<protein>
    <submittedName>
        <fullName evidence="3">Cytochrome c biogenesis protein CcsA</fullName>
    </submittedName>
</protein>
<evidence type="ECO:0000256" key="1">
    <source>
        <dbReference type="SAM" id="Phobius"/>
    </source>
</evidence>
<feature type="domain" description="Cytochrome c assembly protein" evidence="2">
    <location>
        <begin position="53"/>
        <end position="255"/>
    </location>
</feature>
<accession>A0AA90NQW2</accession>
<keyword evidence="1" id="KW-0812">Transmembrane</keyword>
<feature type="transmembrane region" description="Helical" evidence="1">
    <location>
        <begin position="56"/>
        <end position="76"/>
    </location>
</feature>
<dbReference type="Proteomes" id="UP001178148">
    <property type="component" value="Unassembled WGS sequence"/>
</dbReference>
<dbReference type="AlphaFoldDB" id="A0AA90NQW2"/>
<dbReference type="PANTHER" id="PTHR38034">
    <property type="entry name" value="INNER MEMBRANE PROTEIN YPJD"/>
    <property type="match status" value="1"/>
</dbReference>
<feature type="transmembrane region" description="Helical" evidence="1">
    <location>
        <begin position="88"/>
        <end position="107"/>
    </location>
</feature>
<gene>
    <name evidence="3" type="primary">ccsA</name>
    <name evidence="3" type="ORF">QS748_06665</name>
</gene>
<feature type="transmembrane region" description="Helical" evidence="1">
    <location>
        <begin position="119"/>
        <end position="145"/>
    </location>
</feature>
<dbReference type="GO" id="GO:0017004">
    <property type="term" value="P:cytochrome complex assembly"/>
    <property type="evidence" value="ECO:0007669"/>
    <property type="project" value="InterPro"/>
</dbReference>
<keyword evidence="1" id="KW-0472">Membrane</keyword>
<evidence type="ECO:0000313" key="3">
    <source>
        <dbReference type="EMBL" id="MDP0588874.1"/>
    </source>
</evidence>
<dbReference type="EMBL" id="JASXSV010000008">
    <property type="protein sequence ID" value="MDP0588874.1"/>
    <property type="molecule type" value="Genomic_DNA"/>
</dbReference>
<feature type="transmembrane region" description="Helical" evidence="1">
    <location>
        <begin position="206"/>
        <end position="224"/>
    </location>
</feature>
<dbReference type="InterPro" id="IPR052372">
    <property type="entry name" value="YpjD/HemX"/>
</dbReference>
<sequence>MLVSVAALSCYLLGALGQIIRIRGGNTSKANVLGVTTLGAVFQSSMLYMTMYNPHGINLSVFTIASLTTLTVTIIAMLSSIKKPSEGLLVLILPITILSVLITQFSPVDHIIWRPPSEVAAHILVSALAYGILMVAALQSLLLSYQEYQLRHHRQKRLLKALPSLQTMERLMFEFLVVGVILLTFSLLSGFLFLENMFAQHLLHKTALSVVAWGVFSVLLVGHWTRGWRGMIAMRWIVTGFLLLALSYFGWRLAINLLIIKT</sequence>
<dbReference type="GO" id="GO:0005886">
    <property type="term" value="C:plasma membrane"/>
    <property type="evidence" value="ECO:0007669"/>
    <property type="project" value="TreeGrafter"/>
</dbReference>
<keyword evidence="1" id="KW-1133">Transmembrane helix</keyword>
<proteinExistence type="predicted"/>
<feature type="transmembrane region" description="Helical" evidence="1">
    <location>
        <begin position="171"/>
        <end position="194"/>
    </location>
</feature>
<organism evidence="3 4">
    <name type="scientific">Candidatus Endonucleibacter bathymodioli</name>
    <dbReference type="NCBI Taxonomy" id="539814"/>
    <lineage>
        <taxon>Bacteria</taxon>
        <taxon>Pseudomonadati</taxon>
        <taxon>Pseudomonadota</taxon>
        <taxon>Gammaproteobacteria</taxon>
        <taxon>Oceanospirillales</taxon>
        <taxon>Endozoicomonadaceae</taxon>
        <taxon>Candidatus Endonucleibacter</taxon>
    </lineage>
</organism>
<comment type="caution">
    <text evidence="3">The sequence shown here is derived from an EMBL/GenBank/DDBJ whole genome shotgun (WGS) entry which is preliminary data.</text>
</comment>
<dbReference type="GO" id="GO:0020037">
    <property type="term" value="F:heme binding"/>
    <property type="evidence" value="ECO:0007669"/>
    <property type="project" value="InterPro"/>
</dbReference>